<comment type="caution">
    <text evidence="1">The sequence shown here is derived from an EMBL/GenBank/DDBJ whole genome shotgun (WGS) entry which is preliminary data.</text>
</comment>
<evidence type="ECO:0000313" key="1">
    <source>
        <dbReference type="EMBL" id="KAB7784401.1"/>
    </source>
</evidence>
<accession>A0A833J6F6</accession>
<protein>
    <submittedName>
        <fullName evidence="1">Uncharacterized protein</fullName>
    </submittedName>
</protein>
<dbReference type="AlphaFoldDB" id="A0A833J6F6"/>
<name>A0A833J6F6_9HYPH</name>
<dbReference type="EMBL" id="WEKV01000010">
    <property type="protein sequence ID" value="KAB7784401.1"/>
    <property type="molecule type" value="Genomic_DNA"/>
</dbReference>
<reference evidence="1 2" key="1">
    <citation type="submission" date="2019-10" db="EMBL/GenBank/DDBJ databases">
        <title>Draft Genome Sequence of the Caffeine Degrading Methylotroph Methylorubrum populi PINKEL.</title>
        <authorList>
            <person name="Dawson S.C."/>
            <person name="Zhang X."/>
            <person name="Wright M.E."/>
            <person name="Sharma G."/>
            <person name="Langner J.T."/>
            <person name="Ditty J.L."/>
            <person name="Subuyuj G.A."/>
        </authorList>
    </citation>
    <scope>NUCLEOTIDE SEQUENCE [LARGE SCALE GENOMIC DNA]</scope>
    <source>
        <strain evidence="1 2">Pinkel</strain>
    </source>
</reference>
<gene>
    <name evidence="1" type="ORF">F8B43_2434</name>
</gene>
<dbReference type="Proteomes" id="UP000469949">
    <property type="component" value="Unassembled WGS sequence"/>
</dbReference>
<sequence>MLTPGIRSSTRASILPGADRAAKGRKRIISLRLVAQARPFGGVKRRA</sequence>
<evidence type="ECO:0000313" key="2">
    <source>
        <dbReference type="Proteomes" id="UP000469949"/>
    </source>
</evidence>
<organism evidence="1 2">
    <name type="scientific">Methylorubrum populi</name>
    <dbReference type="NCBI Taxonomy" id="223967"/>
    <lineage>
        <taxon>Bacteria</taxon>
        <taxon>Pseudomonadati</taxon>
        <taxon>Pseudomonadota</taxon>
        <taxon>Alphaproteobacteria</taxon>
        <taxon>Hyphomicrobiales</taxon>
        <taxon>Methylobacteriaceae</taxon>
        <taxon>Methylorubrum</taxon>
    </lineage>
</organism>
<proteinExistence type="predicted"/>